<dbReference type="GO" id="GO:0016787">
    <property type="term" value="F:hydrolase activity"/>
    <property type="evidence" value="ECO:0007669"/>
    <property type="project" value="InterPro"/>
</dbReference>
<evidence type="ECO:0008006" key="3">
    <source>
        <dbReference type="Google" id="ProtNLM"/>
    </source>
</evidence>
<dbReference type="RefSeq" id="WP_123209193.1">
    <property type="nucleotide sequence ID" value="NZ_JBHTHO010000017.1"/>
</dbReference>
<dbReference type="InterPro" id="IPR002933">
    <property type="entry name" value="Peptidase_M20"/>
</dbReference>
<comment type="caution">
    <text evidence="1">The sequence shown here is derived from an EMBL/GenBank/DDBJ whole genome shotgun (WGS) entry which is preliminary data.</text>
</comment>
<protein>
    <recommendedName>
        <fullName evidence="3">Amidohydrolase</fullName>
    </recommendedName>
</protein>
<accession>A0A3N0AWH0</accession>
<proteinExistence type="predicted"/>
<dbReference type="InterPro" id="IPR036264">
    <property type="entry name" value="Bact_exopeptidase_dim_dom"/>
</dbReference>
<dbReference type="NCBIfam" id="TIGR01891">
    <property type="entry name" value="amidohydrolases"/>
    <property type="match status" value="1"/>
</dbReference>
<dbReference type="Pfam" id="PF01546">
    <property type="entry name" value="Peptidase_M20"/>
    <property type="match status" value="1"/>
</dbReference>
<dbReference type="PANTHER" id="PTHR11014:SF63">
    <property type="entry name" value="METALLOPEPTIDASE, PUTATIVE (AFU_ORTHOLOGUE AFUA_6G09600)-RELATED"/>
    <property type="match status" value="1"/>
</dbReference>
<sequence length="552" mass="59158">MTQQTSQQLYSDHDGSAACAGETATDITSTGMVITSVTDTDIVTAGETATDAVTTSETATDATGVTAHKAPADRATAARQIPRYAPAEDPTRAAERKALTMFRRHLHRIPELDFNLPETIAYVTEQLNKARDLVAESHGEGACTVFSPCKSAVCAFFDRGSQHATAIRSDMDALPVTEMTMMPYASQHKGRMHACGHDGHMSMVLALAQWLAAYFDDLPRSVLLVFQPAEETTGGANDICKSGVFERYNVDRIFGFHLWPDLPAGQIASRPGALLAAANETTAMFYGKSTHIAKAADGADALEACARFYLDAYDYMAQREKEEPCLLKFGHMEAGTVRNAIAGRAVVEGSLRTFSVEMGERCRRELPELAKKRAEETGCACNVYFADGYPPVVNDPALYEMAAKALAAADARRNAGACGQATAQGKVAGQTANTDRPATGREAADCQADEAGKRQAVALNAPQPSVDIVGAPHFVRDETTVLSTPAPALAPVELPDPLLIAEDFAFYQRHLPGVFLLLGTGTGIPLHSDVFDFDESILLQGLDAYKALVMMP</sequence>
<dbReference type="EMBL" id="QIBX01000014">
    <property type="protein sequence ID" value="RNL39038.1"/>
    <property type="molecule type" value="Genomic_DNA"/>
</dbReference>
<dbReference type="Proteomes" id="UP000269591">
    <property type="component" value="Unassembled WGS sequence"/>
</dbReference>
<dbReference type="PANTHER" id="PTHR11014">
    <property type="entry name" value="PEPTIDASE M20 FAMILY MEMBER"/>
    <property type="match status" value="1"/>
</dbReference>
<dbReference type="InterPro" id="IPR017439">
    <property type="entry name" value="Amidohydrolase"/>
</dbReference>
<gene>
    <name evidence="1" type="ORF">DMP06_07885</name>
</gene>
<organism evidence="1 2">
    <name type="scientific">Slackia equolifaciens</name>
    <dbReference type="NCBI Taxonomy" id="498718"/>
    <lineage>
        <taxon>Bacteria</taxon>
        <taxon>Bacillati</taxon>
        <taxon>Actinomycetota</taxon>
        <taxon>Coriobacteriia</taxon>
        <taxon>Eggerthellales</taxon>
        <taxon>Eggerthellaceae</taxon>
        <taxon>Slackia</taxon>
    </lineage>
</organism>
<dbReference type="SUPFAM" id="SSF55031">
    <property type="entry name" value="Bacterial exopeptidase dimerisation domain"/>
    <property type="match status" value="1"/>
</dbReference>
<dbReference type="SUPFAM" id="SSF53187">
    <property type="entry name" value="Zn-dependent exopeptidases"/>
    <property type="match status" value="1"/>
</dbReference>
<evidence type="ECO:0000313" key="2">
    <source>
        <dbReference type="Proteomes" id="UP000269591"/>
    </source>
</evidence>
<reference evidence="2" key="1">
    <citation type="submission" date="2018-05" db="EMBL/GenBank/DDBJ databases">
        <title>Genome Sequencing of selected type strains of the family Eggerthellaceae.</title>
        <authorList>
            <person name="Danylec N."/>
            <person name="Stoll D.A."/>
            <person name="Doetsch A."/>
            <person name="Huch M."/>
        </authorList>
    </citation>
    <scope>NUCLEOTIDE SEQUENCE [LARGE SCALE GENOMIC DNA]</scope>
    <source>
        <strain evidence="2">DSM 24851</strain>
    </source>
</reference>
<keyword evidence="2" id="KW-1185">Reference proteome</keyword>
<dbReference type="Gene3D" id="3.40.630.10">
    <property type="entry name" value="Zn peptidases"/>
    <property type="match status" value="2"/>
</dbReference>
<dbReference type="OrthoDB" id="9777385at2"/>
<name>A0A3N0AWH0_9ACTN</name>
<evidence type="ECO:0000313" key="1">
    <source>
        <dbReference type="EMBL" id="RNL39038.1"/>
    </source>
</evidence>
<dbReference type="AlphaFoldDB" id="A0A3N0AWH0"/>
<dbReference type="Gene3D" id="3.30.70.360">
    <property type="match status" value="1"/>
</dbReference>